<accession>A0ABS2G3T9</accession>
<dbReference type="RefSeq" id="WP_204716724.1">
    <property type="nucleotide sequence ID" value="NZ_JACJLT010000175.1"/>
</dbReference>
<protein>
    <submittedName>
        <fullName evidence="1">Uncharacterized protein</fullName>
    </submittedName>
</protein>
<reference evidence="1 2" key="1">
    <citation type="journal article" date="2021" name="Sci. Rep.">
        <title>The distribution of antibiotic resistance genes in chicken gut microbiota commensals.</title>
        <authorList>
            <person name="Juricova H."/>
            <person name="Matiasovicova J."/>
            <person name="Kubasova T."/>
            <person name="Cejkova D."/>
            <person name="Rychlik I."/>
        </authorList>
    </citation>
    <scope>NUCLEOTIDE SEQUENCE [LARGE SCALE GENOMIC DNA]</scope>
    <source>
        <strain evidence="1 2">An425</strain>
    </source>
</reference>
<sequence length="153" mass="18073">MKIQKKLKNMERIDKEIKYLKTHGIIVGIFGEEGNKMQDGVTIGYYAKCLNYGTSKMEKKPFFFESVGNKESIEIIKDKQREILRKIYFENLTAEEGLNQLGIFIKQRIQDKIMNNNYKNDPKTIARKKRNKNNTLRENDFLLNSVSYQIIRI</sequence>
<evidence type="ECO:0000313" key="1">
    <source>
        <dbReference type="EMBL" id="MBM6876091.1"/>
    </source>
</evidence>
<keyword evidence="2" id="KW-1185">Reference proteome</keyword>
<evidence type="ECO:0000313" key="2">
    <source>
        <dbReference type="Proteomes" id="UP000728968"/>
    </source>
</evidence>
<comment type="caution">
    <text evidence="1">The sequence shown here is derived from an EMBL/GenBank/DDBJ whole genome shotgun (WGS) entry which is preliminary data.</text>
</comment>
<dbReference type="Proteomes" id="UP000728968">
    <property type="component" value="Unassembled WGS sequence"/>
</dbReference>
<name>A0ABS2G3T9_FUSMR</name>
<gene>
    <name evidence="1" type="ORF">H6A04_10625</name>
</gene>
<dbReference type="EMBL" id="JACJLT010000175">
    <property type="protein sequence ID" value="MBM6876091.1"/>
    <property type="molecule type" value="Genomic_DNA"/>
</dbReference>
<organism evidence="1 2">
    <name type="scientific">Fusobacterium mortiferum</name>
    <dbReference type="NCBI Taxonomy" id="850"/>
    <lineage>
        <taxon>Bacteria</taxon>
        <taxon>Fusobacteriati</taxon>
        <taxon>Fusobacteriota</taxon>
        <taxon>Fusobacteriia</taxon>
        <taxon>Fusobacteriales</taxon>
        <taxon>Fusobacteriaceae</taxon>
        <taxon>Fusobacterium</taxon>
    </lineage>
</organism>
<proteinExistence type="predicted"/>